<feature type="compositionally biased region" description="Acidic residues" evidence="2">
    <location>
        <begin position="435"/>
        <end position="444"/>
    </location>
</feature>
<dbReference type="EMBL" id="MBFU01000340">
    <property type="protein sequence ID" value="PWA00340.1"/>
    <property type="molecule type" value="Genomic_DNA"/>
</dbReference>
<accession>A0A2U1J5I4</accession>
<evidence type="ECO:0000313" key="4">
    <source>
        <dbReference type="Proteomes" id="UP000245591"/>
    </source>
</evidence>
<feature type="region of interest" description="Disordered" evidence="2">
    <location>
        <begin position="673"/>
        <end position="693"/>
    </location>
</feature>
<feature type="region of interest" description="Disordered" evidence="2">
    <location>
        <begin position="1"/>
        <end position="41"/>
    </location>
</feature>
<keyword evidence="1" id="KW-0175">Coiled coil</keyword>
<feature type="region of interest" description="Disordered" evidence="2">
    <location>
        <begin position="1347"/>
        <end position="1380"/>
    </location>
</feature>
<feature type="region of interest" description="Disordered" evidence="2">
    <location>
        <begin position="715"/>
        <end position="740"/>
    </location>
</feature>
<feature type="compositionally biased region" description="Polar residues" evidence="2">
    <location>
        <begin position="518"/>
        <end position="532"/>
    </location>
</feature>
<feature type="compositionally biased region" description="Basic and acidic residues" evidence="2">
    <location>
        <begin position="330"/>
        <end position="352"/>
    </location>
</feature>
<feature type="region of interest" description="Disordered" evidence="2">
    <location>
        <begin position="510"/>
        <end position="532"/>
    </location>
</feature>
<feature type="compositionally biased region" description="Basic and acidic residues" evidence="2">
    <location>
        <begin position="404"/>
        <end position="415"/>
    </location>
</feature>
<evidence type="ECO:0000256" key="2">
    <source>
        <dbReference type="SAM" id="MobiDB-lite"/>
    </source>
</evidence>
<feature type="region of interest" description="Disordered" evidence="2">
    <location>
        <begin position="1199"/>
        <end position="1221"/>
    </location>
</feature>
<feature type="region of interest" description="Disordered" evidence="2">
    <location>
        <begin position="290"/>
        <end position="448"/>
    </location>
</feature>
<feature type="coiled-coil region" evidence="1">
    <location>
        <begin position="452"/>
        <end position="499"/>
    </location>
</feature>
<evidence type="ECO:0000313" key="3">
    <source>
        <dbReference type="EMBL" id="PWA00340.1"/>
    </source>
</evidence>
<feature type="compositionally biased region" description="Polar residues" evidence="2">
    <location>
        <begin position="393"/>
        <end position="403"/>
    </location>
</feature>
<keyword evidence="4" id="KW-1185">Reference proteome</keyword>
<feature type="compositionally biased region" description="Acidic residues" evidence="2">
    <location>
        <begin position="683"/>
        <end position="693"/>
    </location>
</feature>
<dbReference type="Proteomes" id="UP000245591">
    <property type="component" value="Unassembled WGS sequence"/>
</dbReference>
<reference evidence="3 4" key="1">
    <citation type="journal article" date="2018" name="MBio">
        <title>Comparative Genomics Reveals the Core Gene Toolbox for the Fungus-Insect Symbiosis.</title>
        <authorList>
            <person name="Wang Y."/>
            <person name="Stata M."/>
            <person name="Wang W."/>
            <person name="Stajich J.E."/>
            <person name="White M.M."/>
            <person name="Moncalvo J.M."/>
        </authorList>
    </citation>
    <scope>NUCLEOTIDE SEQUENCE [LARGE SCALE GENOMIC DNA]</scope>
    <source>
        <strain evidence="3 4">AUS-126-30</strain>
    </source>
</reference>
<feature type="compositionally biased region" description="Polar residues" evidence="2">
    <location>
        <begin position="1353"/>
        <end position="1380"/>
    </location>
</feature>
<comment type="caution">
    <text evidence="3">The sequence shown here is derived from an EMBL/GenBank/DDBJ whole genome shotgun (WGS) entry which is preliminary data.</text>
</comment>
<feature type="region of interest" description="Disordered" evidence="2">
    <location>
        <begin position="54"/>
        <end position="73"/>
    </location>
</feature>
<evidence type="ECO:0000256" key="1">
    <source>
        <dbReference type="SAM" id="Coils"/>
    </source>
</evidence>
<proteinExistence type="predicted"/>
<gene>
    <name evidence="3" type="ORF">BB558_003617</name>
</gene>
<organism evidence="3 4">
    <name type="scientific">Smittium angustum</name>
    <dbReference type="NCBI Taxonomy" id="133377"/>
    <lineage>
        <taxon>Eukaryota</taxon>
        <taxon>Fungi</taxon>
        <taxon>Fungi incertae sedis</taxon>
        <taxon>Zoopagomycota</taxon>
        <taxon>Kickxellomycotina</taxon>
        <taxon>Harpellomycetes</taxon>
        <taxon>Harpellales</taxon>
        <taxon>Legeriomycetaceae</taxon>
        <taxon>Smittium</taxon>
    </lineage>
</organism>
<name>A0A2U1J5I4_SMIAN</name>
<protein>
    <submittedName>
        <fullName evidence="3">Uncharacterized protein</fullName>
    </submittedName>
</protein>
<feature type="compositionally biased region" description="Basic and acidic residues" evidence="2">
    <location>
        <begin position="298"/>
        <end position="311"/>
    </location>
</feature>
<sequence>MGIGSLFKRGQKNNSSGISNPENKNDENSSKSPQIASGGLFNLRGRKSTLKLRTNKEKNQDYSQEQSSVKVVSSKPTIPLLDLSIDISSGTSIDALSFHIPNESNKDNLGYQSRLDPNVYVSEKNDQLDTNFDTIYEKFDRFGFGINPENKFNSSTDTKINTPNTDNFYSPENKALEKKSTIKNRQSIRKKSNPYKLIESSFEKKQSTYVGDFPGYLVNKEDSGSNFIGKSILGWGNSENTSNGTKYSDDIISTRNKTNFNDYFDYFDSNLGTKMSKNTFLDVNEFSFDKNTSSTKYSSEDIQQKSHDKTNTKPKPPKTNYTISETSNDNIKDHTSKDKNNRNSKNNDIERKKMAKRSFLFGLVTKPLPPTGNNKKLPDIENNKNKLVRKSTIKSSPINNGRKNSIDENSIKPDPKNTTSYIDSNNKDNNYYQNSEEESEDDSVPLDMRKNKKYSEELKKLAEAEEKRLEREMIKAKELERKEKEEEKRNKVYDRMRQRHLREFKINNAGTSYKPAYPQTQNEESNPESLSGFPQNNNIFGMEKDNLNTNYNGMNSSTPNGLAIYDPMYNNSLRNLNFANMSQAMRSGNLELEHSGNFANMSQAMRSGNLELEHSGNFANMSQAMRSGNLELEHSGNFANMSQAMRSGNLELEHSALELIRNNAMIDPNIQKTQGKMHNRETDSDDESDVSEDAIIDNTHLLGTKKRDSVKIARSGFESGNKNHKVADNGYSSSDSDSHSGIEMILRNKGNSKDSSSSDVDVVRKQHRNSVYLAKKSLKQPELLQKAQTNNAKQHITQDEAVQLRIPKSKDAQVRKTVRFKQTVSIVFSSPLTPNYSRKILSQSIKSYEYNQIRSLDELDLIVINKDLNEGKSVLRATRSTTDLRSLTKSEAKNIEKKSQELKLLALEYSKLKEKSKKRISKVKPSLKLNIHTGIFGFDKGSQRRNTAGVDGLGIQTDENRKQSLHISKSVQDLFVANVQQEIIRKGNLKISRVEKAQLKNEDNDEHRIERMNQQNLLVSRSQPFNHQAAGISMGALNNHSSNLLEMQEPPMAFYNQNFVNPQMSMYQMENESTISGFGQYPISQQSQGIYQNPNASFTQHASMSAFNLSTTAQGQMAQGHYLYSQPNSSAIQFSRNINTASPSVQSSKHTKSQFNQPVGGIYYKQNSQQSTQKTPNLYYNQTPIDNKGVNYNSFSGKPHQITQNPVTPQNNTLRTSKSNSMLQKGPVNQQYVNPSAFQQNQIAFLHQQYQQMGMPNVPNSKRGIYNIQNSYTQSVNGNLHGANYSQASLLNNSFNQPPPRSQTQQFYNEVKGNMQLQPHQQGFLQNMNPMMLPSGMGSQQYEIPNSKRASVFHSQSSNKTNNMNNRWSVRNTSEYPNPQ</sequence>
<feature type="compositionally biased region" description="Polar residues" evidence="2">
    <location>
        <begin position="12"/>
        <end position="22"/>
    </location>
</feature>